<keyword evidence="3 6" id="KW-0732">Signal</keyword>
<dbReference type="Proteomes" id="UP000757232">
    <property type="component" value="Unassembled WGS sequence"/>
</dbReference>
<dbReference type="AlphaFoldDB" id="A0A9Q5I1L2"/>
<keyword evidence="2" id="KW-0645">Protease</keyword>
<name>A0A9Q5I1L2_SANBA</name>
<evidence type="ECO:0000256" key="1">
    <source>
        <dbReference type="ARBA" id="ARBA00011079"/>
    </source>
</evidence>
<reference evidence="7" key="1">
    <citation type="submission" date="2016-06" db="EMBL/GenBank/DDBJ databases">
        <title>Draft Genome sequence of the fungus Inonotus baumii.</title>
        <authorList>
            <person name="Zhu H."/>
            <person name="Lin W."/>
        </authorList>
    </citation>
    <scope>NUCLEOTIDE SEQUENCE</scope>
    <source>
        <strain evidence="7">821</strain>
    </source>
</reference>
<dbReference type="PANTHER" id="PTHR11010:SF23">
    <property type="entry name" value="SERINE PEPTIDASE"/>
    <property type="match status" value="1"/>
</dbReference>
<dbReference type="GO" id="GO:0070008">
    <property type="term" value="F:serine-type exopeptidase activity"/>
    <property type="evidence" value="ECO:0007669"/>
    <property type="project" value="InterPro"/>
</dbReference>
<dbReference type="GO" id="GO:0008239">
    <property type="term" value="F:dipeptidyl-peptidase activity"/>
    <property type="evidence" value="ECO:0007669"/>
    <property type="project" value="TreeGrafter"/>
</dbReference>
<organism evidence="7 8">
    <name type="scientific">Sanghuangporus baumii</name>
    <name type="common">Phellinus baumii</name>
    <dbReference type="NCBI Taxonomy" id="108892"/>
    <lineage>
        <taxon>Eukaryota</taxon>
        <taxon>Fungi</taxon>
        <taxon>Dikarya</taxon>
        <taxon>Basidiomycota</taxon>
        <taxon>Agaricomycotina</taxon>
        <taxon>Agaricomycetes</taxon>
        <taxon>Hymenochaetales</taxon>
        <taxon>Hymenochaetaceae</taxon>
        <taxon>Sanghuangporus</taxon>
    </lineage>
</organism>
<evidence type="ECO:0008006" key="9">
    <source>
        <dbReference type="Google" id="ProtNLM"/>
    </source>
</evidence>
<dbReference type="Pfam" id="PF05577">
    <property type="entry name" value="Peptidase_S28"/>
    <property type="match status" value="2"/>
</dbReference>
<feature type="signal peptide" evidence="6">
    <location>
        <begin position="1"/>
        <end position="19"/>
    </location>
</feature>
<dbReference type="SUPFAM" id="SSF53474">
    <property type="entry name" value="alpha/beta-Hydrolases"/>
    <property type="match status" value="1"/>
</dbReference>
<protein>
    <recommendedName>
        <fullName evidence="9">Peptidase S28</fullName>
    </recommendedName>
</protein>
<dbReference type="OrthoDB" id="1735038at2759"/>
<evidence type="ECO:0000256" key="2">
    <source>
        <dbReference type="ARBA" id="ARBA00022670"/>
    </source>
</evidence>
<keyword evidence="5" id="KW-0325">Glycoprotein</keyword>
<dbReference type="PANTHER" id="PTHR11010">
    <property type="entry name" value="PROTEASE S28 PRO-X CARBOXYPEPTIDASE-RELATED"/>
    <property type="match status" value="1"/>
</dbReference>
<dbReference type="InterPro" id="IPR029058">
    <property type="entry name" value="AB_hydrolase_fold"/>
</dbReference>
<accession>A0A9Q5I1L2</accession>
<sequence>MLVLSCLAFLVASFAPALARTRLRDGRAHANLAPHPAIPIVPIPDANAPVTSRNGTQLPPYNTTHYFDQLIDHNNPSLGTFKQRFWFTYEFYEPGGPIVLMTPGEANAAPYTGYLTNRTINGLIAQQQNAATIVLEHRYYGLSNPFDDLSVASLKFHTIQQAVDDLVFFAQNVDLPMPGGDQVTPDKAPWILIGGSYSGALTGWTMVNKPDVFFAGYASSAVEQSIIYFWQYFDPIRQFMPSNCSADVQAVIAHIDQVFTRGSKSEIAKLKANWDLGAVNHLDDVAGALRNNLWDWQSLSPTSGPGATFFEFCDALEVKDGVSAGSKGWGLDHALTAWGRFWNETYYAEICGDLDAETCLGTYDPTQEFWTDTSIDNAGRSWTWIVCNEVGFFQDGAPENWPSLVTRLVLPPYDEVGFFTSLTFSPQSTSTNDDFLLILTQRQCTYWFPEAFSSPPTPNVAATNEAYGGWDLTADRLFFANGKRDPWRDATLSSDFHFRASTDTQPIVVSDGFHCSDLSAAAAVVDTTISQVQSAALAKMKEWLAEWEPKAGTTKREVAKRVIVAEETKGLKARADAARTKPVNAWLRNPVIVS</sequence>
<gene>
    <name evidence="7" type="ORF">A7U60_g3281</name>
</gene>
<comment type="similarity">
    <text evidence="1">Belongs to the peptidase S28 family.</text>
</comment>
<dbReference type="Gene3D" id="3.40.50.1820">
    <property type="entry name" value="alpha/beta hydrolase"/>
    <property type="match status" value="2"/>
</dbReference>
<evidence type="ECO:0000313" key="7">
    <source>
        <dbReference type="EMBL" id="OCB89587.1"/>
    </source>
</evidence>
<evidence type="ECO:0000256" key="5">
    <source>
        <dbReference type="ARBA" id="ARBA00023180"/>
    </source>
</evidence>
<proteinExistence type="inferred from homology"/>
<evidence type="ECO:0000256" key="4">
    <source>
        <dbReference type="ARBA" id="ARBA00022801"/>
    </source>
</evidence>
<dbReference type="InterPro" id="IPR008758">
    <property type="entry name" value="Peptidase_S28"/>
</dbReference>
<evidence type="ECO:0000256" key="6">
    <source>
        <dbReference type="SAM" id="SignalP"/>
    </source>
</evidence>
<comment type="caution">
    <text evidence="7">The sequence shown here is derived from an EMBL/GenBank/DDBJ whole genome shotgun (WGS) entry which is preliminary data.</text>
</comment>
<evidence type="ECO:0000313" key="8">
    <source>
        <dbReference type="Proteomes" id="UP000757232"/>
    </source>
</evidence>
<feature type="chain" id="PRO_5040257168" description="Peptidase S28" evidence="6">
    <location>
        <begin position="20"/>
        <end position="594"/>
    </location>
</feature>
<dbReference type="GO" id="GO:0006508">
    <property type="term" value="P:proteolysis"/>
    <property type="evidence" value="ECO:0007669"/>
    <property type="project" value="UniProtKB-KW"/>
</dbReference>
<keyword evidence="8" id="KW-1185">Reference proteome</keyword>
<evidence type="ECO:0000256" key="3">
    <source>
        <dbReference type="ARBA" id="ARBA00022729"/>
    </source>
</evidence>
<keyword evidence="4" id="KW-0378">Hydrolase</keyword>
<dbReference type="EMBL" id="LNZH02000153">
    <property type="protein sequence ID" value="OCB89587.1"/>
    <property type="molecule type" value="Genomic_DNA"/>
</dbReference>